<evidence type="ECO:0000256" key="9">
    <source>
        <dbReference type="ARBA" id="ARBA00023163"/>
    </source>
</evidence>
<dbReference type="AlphaFoldDB" id="A0A6J0U635"/>
<feature type="region of interest" description="Disordered" evidence="12">
    <location>
        <begin position="141"/>
        <end position="205"/>
    </location>
</feature>
<dbReference type="PRINTS" id="PR00619">
    <property type="entry name" value="GATAZNFINGER"/>
</dbReference>
<dbReference type="GO" id="GO:0045766">
    <property type="term" value="P:positive regulation of angiogenesis"/>
    <property type="evidence" value="ECO:0007669"/>
    <property type="project" value="TreeGrafter"/>
</dbReference>
<dbReference type="InterPro" id="IPR016374">
    <property type="entry name" value="TF_GATA-2/3"/>
</dbReference>
<keyword evidence="4 11" id="KW-0863">Zinc-finger</keyword>
<evidence type="ECO:0000256" key="6">
    <source>
        <dbReference type="ARBA" id="ARBA00023015"/>
    </source>
</evidence>
<evidence type="ECO:0000256" key="7">
    <source>
        <dbReference type="ARBA" id="ARBA00023125"/>
    </source>
</evidence>
<feature type="compositionally biased region" description="Low complexity" evidence="12">
    <location>
        <begin position="145"/>
        <end position="163"/>
    </location>
</feature>
<dbReference type="PROSITE" id="PS00344">
    <property type="entry name" value="GATA_ZN_FINGER_1"/>
    <property type="match status" value="2"/>
</dbReference>
<name>A0A6J0U635_9SAUR</name>
<dbReference type="KEGG" id="pvt:110081415"/>
<evidence type="ECO:0000313" key="16">
    <source>
        <dbReference type="RefSeq" id="XP_020653740.2"/>
    </source>
</evidence>
<comment type="subcellular location">
    <subcellularLocation>
        <location evidence="1">Nucleus</location>
    </subcellularLocation>
</comment>
<reference evidence="14 15" key="1">
    <citation type="submission" date="2025-05" db="UniProtKB">
        <authorList>
            <consortium name="RefSeq"/>
        </authorList>
    </citation>
    <scope>NUCLEOTIDE SEQUENCE [LARGE SCALE GENOMIC DNA]</scope>
</reference>
<dbReference type="InterPro" id="IPR013088">
    <property type="entry name" value="Znf_NHR/GATA"/>
</dbReference>
<organism evidence="14 15">
    <name type="scientific">Pogona vitticeps</name>
    <name type="common">central bearded dragon</name>
    <dbReference type="NCBI Taxonomy" id="103695"/>
    <lineage>
        <taxon>Eukaryota</taxon>
        <taxon>Metazoa</taxon>
        <taxon>Chordata</taxon>
        <taxon>Craniata</taxon>
        <taxon>Vertebrata</taxon>
        <taxon>Euteleostomi</taxon>
        <taxon>Lepidosauria</taxon>
        <taxon>Squamata</taxon>
        <taxon>Bifurcata</taxon>
        <taxon>Unidentata</taxon>
        <taxon>Episquamata</taxon>
        <taxon>Toxicofera</taxon>
        <taxon>Iguania</taxon>
        <taxon>Acrodonta</taxon>
        <taxon>Agamidae</taxon>
        <taxon>Amphibolurinae</taxon>
        <taxon>Pogona</taxon>
    </lineage>
</organism>
<dbReference type="InterPro" id="IPR039355">
    <property type="entry name" value="Transcription_factor_GATA"/>
</dbReference>
<accession>A0A6J0U635</accession>
<dbReference type="GO" id="GO:0045165">
    <property type="term" value="P:cell fate commitment"/>
    <property type="evidence" value="ECO:0007669"/>
    <property type="project" value="TreeGrafter"/>
</dbReference>
<evidence type="ECO:0000256" key="8">
    <source>
        <dbReference type="ARBA" id="ARBA00023159"/>
    </source>
</evidence>
<evidence type="ECO:0000256" key="11">
    <source>
        <dbReference type="PIRSR" id="PIRSR003027-1"/>
    </source>
</evidence>
<dbReference type="CTD" id="2624"/>
<feature type="compositionally biased region" description="Low complexity" evidence="12">
    <location>
        <begin position="182"/>
        <end position="193"/>
    </location>
</feature>
<dbReference type="OrthoDB" id="2162994at2759"/>
<dbReference type="GO" id="GO:0000981">
    <property type="term" value="F:DNA-binding transcription factor activity, RNA polymerase II-specific"/>
    <property type="evidence" value="ECO:0007669"/>
    <property type="project" value="InterPro"/>
</dbReference>
<dbReference type="GO" id="GO:0000978">
    <property type="term" value="F:RNA polymerase II cis-regulatory region sequence-specific DNA binding"/>
    <property type="evidence" value="ECO:0007669"/>
    <property type="project" value="TreeGrafter"/>
</dbReference>
<dbReference type="PANTHER" id="PTHR10071">
    <property type="entry name" value="TRANSCRIPTION FACTOR GATA FAMILY MEMBER"/>
    <property type="match status" value="1"/>
</dbReference>
<dbReference type="GO" id="GO:1902895">
    <property type="term" value="P:positive regulation of miRNA transcription"/>
    <property type="evidence" value="ECO:0007669"/>
    <property type="project" value="TreeGrafter"/>
</dbReference>
<keyword evidence="3" id="KW-0677">Repeat</keyword>
<dbReference type="GO" id="GO:0008270">
    <property type="term" value="F:zinc ion binding"/>
    <property type="evidence" value="ECO:0007669"/>
    <property type="project" value="UniProtKB-KW"/>
</dbReference>
<evidence type="ECO:0000256" key="1">
    <source>
        <dbReference type="ARBA" id="ARBA00004123"/>
    </source>
</evidence>
<sequence length="488" mass="51847">MEVGTDQPRWMAHHAVLNGQHPETHHPGLAHNYMEPAQLLPPDEVDVFFNHLDSQGNPYYANSAHARARVSYSQAHARLTGSQMCRPHLLHSPGLPWLDSGKAALSAAHHHNPWTVNPFTKGPLHPSAAGAPPGAISVYPGGGSAASSAASASSLTPASHSGSHLFGFPPTPPKEVSPDPNASSSAASPASASAGGGGGGRQDDKEPLKYQVSLADSMKMESASPLRSSLAASMGAQASTHHPIPTYPSYVPAAHDYGGSLFHPGSFLGGPASSFTPKQRSKARSCSERNPVSSCFHLEGRECVNCGATATPLWRRDGTGHYLCNACGLYHKMNGQNRPLIKPKRRLSAARRAGTCCANCQTTTTTLWRRNANGDPVCNACGLYYKLHNVNRPLTMKKEGIQTRNRKMSNKSKKSKKGSECFEELSKCMQEKSSPFSAAALASHMTPMGHLPPFSHSGHILPTPTPIHPSSSISFGHPHPSSMVTAMG</sequence>
<keyword evidence="6" id="KW-0805">Transcription regulation</keyword>
<keyword evidence="9" id="KW-0804">Transcription</keyword>
<dbReference type="SUPFAM" id="SSF57716">
    <property type="entry name" value="Glucocorticoid receptor-like (DNA-binding domain)"/>
    <property type="match status" value="2"/>
</dbReference>
<protein>
    <submittedName>
        <fullName evidence="15 16">Endothelial transcription factor GATA-2 isoform X1</fullName>
    </submittedName>
</protein>
<evidence type="ECO:0000259" key="13">
    <source>
        <dbReference type="PROSITE" id="PS50114"/>
    </source>
</evidence>
<feature type="region of interest" description="Disordered" evidence="12">
    <location>
        <begin position="458"/>
        <end position="488"/>
    </location>
</feature>
<dbReference type="GO" id="GO:0000122">
    <property type="term" value="P:negative regulation of transcription by RNA polymerase II"/>
    <property type="evidence" value="ECO:0007669"/>
    <property type="project" value="TreeGrafter"/>
</dbReference>
<keyword evidence="7" id="KW-0238">DNA-binding</keyword>
<evidence type="ECO:0000313" key="15">
    <source>
        <dbReference type="RefSeq" id="XP_020653739.2"/>
    </source>
</evidence>
<evidence type="ECO:0000256" key="10">
    <source>
        <dbReference type="ARBA" id="ARBA00023242"/>
    </source>
</evidence>
<dbReference type="RefSeq" id="XP_020653740.2">
    <property type="nucleotide sequence ID" value="XM_020798081.2"/>
</dbReference>
<keyword evidence="8" id="KW-0010">Activator</keyword>
<dbReference type="PROSITE" id="PS50114">
    <property type="entry name" value="GATA_ZN_FINGER_2"/>
    <property type="match status" value="2"/>
</dbReference>
<keyword evidence="14" id="KW-1185">Reference proteome</keyword>
<gene>
    <name evidence="15 16" type="primary">GATA2</name>
</gene>
<keyword evidence="10" id="KW-0539">Nucleus</keyword>
<evidence type="ECO:0000256" key="4">
    <source>
        <dbReference type="ARBA" id="ARBA00022771"/>
    </source>
</evidence>
<dbReference type="Pfam" id="PF00320">
    <property type="entry name" value="GATA"/>
    <property type="match status" value="2"/>
</dbReference>
<evidence type="ECO:0000256" key="5">
    <source>
        <dbReference type="ARBA" id="ARBA00022833"/>
    </source>
</evidence>
<feature type="domain" description="GATA-type" evidence="13">
    <location>
        <begin position="297"/>
        <end position="351"/>
    </location>
</feature>
<dbReference type="Proteomes" id="UP001652642">
    <property type="component" value="Chromosome 2"/>
</dbReference>
<dbReference type="SMART" id="SM00401">
    <property type="entry name" value="ZnF_GATA"/>
    <property type="match status" value="2"/>
</dbReference>
<evidence type="ECO:0000256" key="3">
    <source>
        <dbReference type="ARBA" id="ARBA00022737"/>
    </source>
</evidence>
<dbReference type="InterPro" id="IPR000679">
    <property type="entry name" value="Znf_GATA"/>
</dbReference>
<keyword evidence="5 11" id="KW-0862">Zinc</keyword>
<dbReference type="PANTHER" id="PTHR10071:SF149">
    <property type="entry name" value="ENDOTHELIAL TRANSCRIPTION FACTOR GATA-2"/>
    <property type="match status" value="1"/>
</dbReference>
<keyword evidence="2 11" id="KW-0479">Metal-binding</keyword>
<dbReference type="RefSeq" id="XP_020653739.2">
    <property type="nucleotide sequence ID" value="XM_020798080.2"/>
</dbReference>
<evidence type="ECO:0000256" key="12">
    <source>
        <dbReference type="SAM" id="MobiDB-lite"/>
    </source>
</evidence>
<dbReference type="GeneID" id="110081415"/>
<feature type="zinc finger region" description="GATA-type 1" evidence="11">
    <location>
        <begin position="303"/>
        <end position="327"/>
    </location>
</feature>
<evidence type="ECO:0000313" key="14">
    <source>
        <dbReference type="Proteomes" id="UP001652642"/>
    </source>
</evidence>
<evidence type="ECO:0000256" key="2">
    <source>
        <dbReference type="ARBA" id="ARBA00022723"/>
    </source>
</evidence>
<proteinExistence type="predicted"/>
<dbReference type="PIRSF" id="PIRSF003027">
    <property type="entry name" value="TF_GATA-1/2/3"/>
    <property type="match status" value="1"/>
</dbReference>
<dbReference type="GO" id="GO:0005634">
    <property type="term" value="C:nucleus"/>
    <property type="evidence" value="ECO:0007669"/>
    <property type="project" value="UniProtKB-SubCell"/>
</dbReference>
<dbReference type="Gene3D" id="3.30.50.10">
    <property type="entry name" value="Erythroid Transcription Factor GATA-1, subunit A"/>
    <property type="match status" value="2"/>
</dbReference>
<feature type="zinc finger region" description="GATA-type 2" evidence="11">
    <location>
        <begin position="357"/>
        <end position="381"/>
    </location>
</feature>
<dbReference type="CDD" id="cd00202">
    <property type="entry name" value="ZnF_GATA"/>
    <property type="match status" value="2"/>
</dbReference>
<feature type="domain" description="GATA-type" evidence="13">
    <location>
        <begin position="351"/>
        <end position="404"/>
    </location>
</feature>
<dbReference type="GO" id="GO:0045944">
    <property type="term" value="P:positive regulation of transcription by RNA polymerase II"/>
    <property type="evidence" value="ECO:0007669"/>
    <property type="project" value="TreeGrafter"/>
</dbReference>